<evidence type="ECO:0000313" key="7">
    <source>
        <dbReference type="EMBL" id="CAF4076255.1"/>
    </source>
</evidence>
<evidence type="ECO:0000256" key="3">
    <source>
        <dbReference type="ARBA" id="ARBA00022692"/>
    </source>
</evidence>
<keyword evidence="5 6" id="KW-0472">Membrane</keyword>
<comment type="similarity">
    <text evidence="2">Belongs to the unc-93 family.</text>
</comment>
<dbReference type="EMBL" id="CAJOBE010009065">
    <property type="protein sequence ID" value="CAF4076255.1"/>
    <property type="molecule type" value="Genomic_DNA"/>
</dbReference>
<dbReference type="InterPro" id="IPR051951">
    <property type="entry name" value="UNC-93_regulatory"/>
</dbReference>
<dbReference type="AlphaFoldDB" id="A0A819T637"/>
<comment type="caution">
    <text evidence="7">The sequence shown here is derived from an EMBL/GenBank/DDBJ whole genome shotgun (WGS) entry which is preliminary data.</text>
</comment>
<evidence type="ECO:0000256" key="1">
    <source>
        <dbReference type="ARBA" id="ARBA00004141"/>
    </source>
</evidence>
<dbReference type="Pfam" id="PF05978">
    <property type="entry name" value="UNC-93"/>
    <property type="match status" value="1"/>
</dbReference>
<feature type="transmembrane region" description="Helical" evidence="6">
    <location>
        <begin position="105"/>
        <end position="128"/>
    </location>
</feature>
<name>A0A819T637_9BILA</name>
<feature type="transmembrane region" description="Helical" evidence="6">
    <location>
        <begin position="205"/>
        <end position="229"/>
    </location>
</feature>
<dbReference type="PANTHER" id="PTHR19444">
    <property type="entry name" value="UNC-93 RELATED"/>
    <property type="match status" value="1"/>
</dbReference>
<dbReference type="PANTHER" id="PTHR19444:SF13">
    <property type="entry name" value="PROTEIN UNC-93 HOMOLOG A"/>
    <property type="match status" value="1"/>
</dbReference>
<comment type="subcellular location">
    <subcellularLocation>
        <location evidence="1">Membrane</location>
        <topology evidence="1">Multi-pass membrane protein</topology>
    </subcellularLocation>
</comment>
<sequence>MTDENEGDAILSTASLINSNGKDQTTSGVRTNSIIIVDPDTSVCSVVQSINNDDNNNNNDDTPPFSSIFLTGISINIFGLKWSIILAEAGYVSYVAANIYPLPSLMYISAALVGLAAGPLWTAKATYLNRIANYHAQHKHQRVEVSVSLFFGIFFGFLGTSTIWGNIISYFVLNQSNYPQKVNCGIYFDPRSSISTNITGDVNEITRYILCGTFTGMGILSMVIPFLILDQVELSKRQPVVQSLKMGFDVLKSLIRWKYVGQFNLTPLAMWTQIQSGFLTAQVTRVGIELNYQFLSYILY</sequence>
<keyword evidence="3 6" id="KW-0812">Transmembrane</keyword>
<dbReference type="GO" id="GO:0016020">
    <property type="term" value="C:membrane"/>
    <property type="evidence" value="ECO:0007669"/>
    <property type="project" value="UniProtKB-SubCell"/>
</dbReference>
<dbReference type="Proteomes" id="UP000663874">
    <property type="component" value="Unassembled WGS sequence"/>
</dbReference>
<accession>A0A819T637</accession>
<evidence type="ECO:0000256" key="6">
    <source>
        <dbReference type="SAM" id="Phobius"/>
    </source>
</evidence>
<proteinExistence type="inferred from homology"/>
<gene>
    <name evidence="7" type="ORF">FNK824_LOCUS30097</name>
</gene>
<reference evidence="7" key="1">
    <citation type="submission" date="2021-02" db="EMBL/GenBank/DDBJ databases">
        <authorList>
            <person name="Nowell W R."/>
        </authorList>
    </citation>
    <scope>NUCLEOTIDE SEQUENCE</scope>
</reference>
<keyword evidence="4 6" id="KW-1133">Transmembrane helix</keyword>
<organism evidence="7 8">
    <name type="scientific">Rotaria sordida</name>
    <dbReference type="NCBI Taxonomy" id="392033"/>
    <lineage>
        <taxon>Eukaryota</taxon>
        <taxon>Metazoa</taxon>
        <taxon>Spiralia</taxon>
        <taxon>Gnathifera</taxon>
        <taxon>Rotifera</taxon>
        <taxon>Eurotatoria</taxon>
        <taxon>Bdelloidea</taxon>
        <taxon>Philodinida</taxon>
        <taxon>Philodinidae</taxon>
        <taxon>Rotaria</taxon>
    </lineage>
</organism>
<dbReference type="InterPro" id="IPR010291">
    <property type="entry name" value="Ion_channel_UNC-93"/>
</dbReference>
<protein>
    <submittedName>
        <fullName evidence="7">Uncharacterized protein</fullName>
    </submittedName>
</protein>
<evidence type="ECO:0000256" key="4">
    <source>
        <dbReference type="ARBA" id="ARBA00022989"/>
    </source>
</evidence>
<evidence type="ECO:0000256" key="2">
    <source>
        <dbReference type="ARBA" id="ARBA00009172"/>
    </source>
</evidence>
<feature type="transmembrane region" description="Helical" evidence="6">
    <location>
        <begin position="65"/>
        <end position="85"/>
    </location>
</feature>
<evidence type="ECO:0000313" key="8">
    <source>
        <dbReference type="Proteomes" id="UP000663874"/>
    </source>
</evidence>
<feature type="transmembrane region" description="Helical" evidence="6">
    <location>
        <begin position="149"/>
        <end position="173"/>
    </location>
</feature>
<evidence type="ECO:0000256" key="5">
    <source>
        <dbReference type="ARBA" id="ARBA00023136"/>
    </source>
</evidence>